<comment type="caution">
    <text evidence="10">Lacks conserved residue(s) required for the propagation of feature annotation.</text>
</comment>
<comment type="caution">
    <text evidence="12">The sequence shown here is derived from an EMBL/GenBank/DDBJ whole genome shotgun (WGS) entry which is preliminary data.</text>
</comment>
<dbReference type="GO" id="GO:0103016">
    <property type="term" value="F:tRNA-uridine 2-sulfurtransferase activity"/>
    <property type="evidence" value="ECO:0007669"/>
    <property type="project" value="UniProtKB-EC"/>
</dbReference>
<dbReference type="CDD" id="cd01998">
    <property type="entry name" value="MnmA_TRMU-like"/>
    <property type="match status" value="1"/>
</dbReference>
<dbReference type="Gene3D" id="2.40.30.10">
    <property type="entry name" value="Translation factors"/>
    <property type="match status" value="1"/>
</dbReference>
<dbReference type="OrthoDB" id="9800696at2"/>
<keyword evidence="13" id="KW-1185">Reference proteome</keyword>
<dbReference type="InterPro" id="IPR046884">
    <property type="entry name" value="MnmA-like_central"/>
</dbReference>
<evidence type="ECO:0000256" key="3">
    <source>
        <dbReference type="ARBA" id="ARBA00022694"/>
    </source>
</evidence>
<keyword evidence="5 10" id="KW-0067">ATP-binding</keyword>
<protein>
    <recommendedName>
        <fullName evidence="10">tRNA-specific 2-thiouridylase MnmA</fullName>
        <ecNumber evidence="10">2.8.1.13</ecNumber>
    </recommendedName>
</protein>
<keyword evidence="7 10" id="KW-1015">Disulfide bond</keyword>
<organism evidence="12 13">
    <name type="scientific">Ardenticatena maritima</name>
    <dbReference type="NCBI Taxonomy" id="872965"/>
    <lineage>
        <taxon>Bacteria</taxon>
        <taxon>Bacillati</taxon>
        <taxon>Chloroflexota</taxon>
        <taxon>Ardenticatenia</taxon>
        <taxon>Ardenticatenales</taxon>
        <taxon>Ardenticatenaceae</taxon>
        <taxon>Ardenticatena</taxon>
    </lineage>
</organism>
<proteinExistence type="inferred from homology"/>
<feature type="binding site" evidence="10">
    <location>
        <begin position="30"/>
        <end position="37"/>
    </location>
    <ligand>
        <name>ATP</name>
        <dbReference type="ChEBI" id="CHEBI:30616"/>
    </ligand>
</feature>
<dbReference type="FunCoup" id="A0A0M9UBF5">
    <property type="interactions" value="454"/>
</dbReference>
<keyword evidence="4 10" id="KW-0547">Nucleotide-binding</keyword>
<evidence type="ECO:0000256" key="7">
    <source>
        <dbReference type="ARBA" id="ARBA00023157"/>
    </source>
</evidence>
<evidence type="ECO:0000256" key="6">
    <source>
        <dbReference type="ARBA" id="ARBA00022884"/>
    </source>
</evidence>
<evidence type="ECO:0000256" key="2">
    <source>
        <dbReference type="ARBA" id="ARBA00022679"/>
    </source>
</evidence>
<dbReference type="NCBIfam" id="NF001138">
    <property type="entry name" value="PRK00143.1"/>
    <property type="match status" value="1"/>
</dbReference>
<dbReference type="EC" id="2.8.1.13" evidence="10"/>
<evidence type="ECO:0000256" key="1">
    <source>
        <dbReference type="ARBA" id="ARBA00022555"/>
    </source>
</evidence>
<feature type="site" description="Interaction with tRNA" evidence="10">
    <location>
        <position position="366"/>
    </location>
</feature>
<feature type="region of interest" description="Interaction with tRNA" evidence="10">
    <location>
        <begin position="333"/>
        <end position="334"/>
    </location>
</feature>
<dbReference type="PANTHER" id="PTHR11933">
    <property type="entry name" value="TRNA 5-METHYLAMINOMETHYL-2-THIOURIDYLATE -METHYLTRANSFERASE"/>
    <property type="match status" value="1"/>
</dbReference>
<dbReference type="PANTHER" id="PTHR11933:SF5">
    <property type="entry name" value="MITOCHONDRIAL TRNA-SPECIFIC 2-THIOURIDYLASE 1"/>
    <property type="match status" value="1"/>
</dbReference>
<feature type="active site" description="Cysteine persulfide intermediate" evidence="10">
    <location>
        <position position="227"/>
    </location>
</feature>
<dbReference type="FunFam" id="3.40.50.620:FF:000115">
    <property type="entry name" value="tRNA-specific 2-thiouridylase MnmA"/>
    <property type="match status" value="1"/>
</dbReference>
<feature type="domain" description="Rhodanese" evidence="11">
    <location>
        <begin position="21"/>
        <end position="68"/>
    </location>
</feature>
<reference evidence="12 13" key="1">
    <citation type="journal article" date="2015" name="Genome Announc.">
        <title>Draft Genome Sequence of a Heterotrophic Facultative Anaerobic Thermophilic Bacterium, Ardenticatena maritima Strain 110ST.</title>
        <authorList>
            <person name="Kawaichi S."/>
            <person name="Yoshida T."/>
            <person name="Sako Y."/>
            <person name="Nakamura R."/>
        </authorList>
    </citation>
    <scope>NUCLEOTIDE SEQUENCE [LARGE SCALE GENOMIC DNA]</scope>
    <source>
        <strain evidence="12 13">110S</strain>
    </source>
</reference>
<dbReference type="SUPFAM" id="SSF52402">
    <property type="entry name" value="Adenine nucleotide alpha hydrolases-like"/>
    <property type="match status" value="1"/>
</dbReference>
<evidence type="ECO:0000313" key="13">
    <source>
        <dbReference type="Proteomes" id="UP000037784"/>
    </source>
</evidence>
<evidence type="ECO:0000259" key="11">
    <source>
        <dbReference type="PROSITE" id="PS50206"/>
    </source>
</evidence>
<comment type="similarity">
    <text evidence="10">Belongs to the MnmA/TRMU family.</text>
</comment>
<dbReference type="InParanoid" id="A0A0M9UBF5"/>
<dbReference type="GO" id="GO:0005737">
    <property type="term" value="C:cytoplasm"/>
    <property type="evidence" value="ECO:0007669"/>
    <property type="project" value="UniProtKB-SubCell"/>
</dbReference>
<dbReference type="InterPro" id="IPR046885">
    <property type="entry name" value="MnmA-like_C"/>
</dbReference>
<dbReference type="Pfam" id="PF20258">
    <property type="entry name" value="tRNA_Me_trans_C"/>
    <property type="match status" value="1"/>
</dbReference>
<feature type="binding site" evidence="10">
    <location>
        <position position="56"/>
    </location>
    <ligand>
        <name>ATP</name>
        <dbReference type="ChEBI" id="CHEBI:30616"/>
    </ligand>
</feature>
<gene>
    <name evidence="10 12" type="primary">mnmA</name>
    <name evidence="12" type="ORF">ARMA_0140</name>
</gene>
<dbReference type="Gene3D" id="2.30.30.280">
    <property type="entry name" value="Adenine nucleotide alpha hydrolases-like domains"/>
    <property type="match status" value="1"/>
</dbReference>
<dbReference type="EMBL" id="BBZA01000009">
    <property type="protein sequence ID" value="GAP61717.1"/>
    <property type="molecule type" value="Genomic_DNA"/>
</dbReference>
<dbReference type="RefSeq" id="WP_082373792.1">
    <property type="nucleotide sequence ID" value="NZ_BBZA01000009.1"/>
</dbReference>
<dbReference type="AlphaFoldDB" id="A0A0M9UBF5"/>
<evidence type="ECO:0000256" key="8">
    <source>
        <dbReference type="ARBA" id="ARBA00051542"/>
    </source>
</evidence>
<feature type="disulfide bond" description="Alternate" evidence="10">
    <location>
        <begin position="130"/>
        <end position="227"/>
    </location>
</feature>
<evidence type="ECO:0000256" key="4">
    <source>
        <dbReference type="ARBA" id="ARBA00022741"/>
    </source>
</evidence>
<keyword evidence="1 10" id="KW-0820">tRNA-binding</keyword>
<comment type="function">
    <text evidence="9 10">Catalyzes the 2-thiolation of uridine at the wobble position (U34) of tRNA, leading to the formation of s(2)U34.</text>
</comment>
<dbReference type="InterPro" id="IPR014729">
    <property type="entry name" value="Rossmann-like_a/b/a_fold"/>
</dbReference>
<keyword evidence="3 10" id="KW-0819">tRNA processing</keyword>
<feature type="site" description="Interaction with tRNA" evidence="10">
    <location>
        <position position="155"/>
    </location>
</feature>
<dbReference type="InterPro" id="IPR001763">
    <property type="entry name" value="Rhodanese-like_dom"/>
</dbReference>
<dbReference type="Proteomes" id="UP000037784">
    <property type="component" value="Unassembled WGS sequence"/>
</dbReference>
<dbReference type="STRING" id="872965.SE16_07370"/>
<dbReference type="FunFam" id="2.30.30.280:FF:000001">
    <property type="entry name" value="tRNA-specific 2-thiouridylase MnmA"/>
    <property type="match status" value="1"/>
</dbReference>
<dbReference type="HAMAP" id="MF_00144">
    <property type="entry name" value="tRNA_thiouridyl_MnmA"/>
    <property type="match status" value="1"/>
</dbReference>
<reference evidence="13" key="2">
    <citation type="submission" date="2015-08" db="EMBL/GenBank/DDBJ databases">
        <title>Draft Genome Sequence of a Heterotrophic Facultative Anaerobic Bacterium Ardenticatena maritima Strain 110S.</title>
        <authorList>
            <person name="Kawaichi S."/>
            <person name="Yoshida T."/>
            <person name="Sako Y."/>
            <person name="Nakamura R."/>
        </authorList>
    </citation>
    <scope>NUCLEOTIDE SEQUENCE [LARGE SCALE GENOMIC DNA]</scope>
    <source>
        <strain evidence="13">110S</strain>
    </source>
</reference>
<dbReference type="Pfam" id="PF20259">
    <property type="entry name" value="tRNA_Me_trans_M"/>
    <property type="match status" value="1"/>
</dbReference>
<dbReference type="GO" id="GO:0005524">
    <property type="term" value="F:ATP binding"/>
    <property type="evidence" value="ECO:0007669"/>
    <property type="project" value="UniProtKB-KW"/>
</dbReference>
<keyword evidence="2 10" id="KW-0808">Transferase</keyword>
<comment type="subcellular location">
    <subcellularLocation>
        <location evidence="10">Cytoplasm</location>
    </subcellularLocation>
</comment>
<feature type="region of interest" description="Interaction with tRNA" evidence="10">
    <location>
        <begin position="177"/>
        <end position="179"/>
    </location>
</feature>
<name>A0A0M9UBF5_9CHLR</name>
<dbReference type="Pfam" id="PF03054">
    <property type="entry name" value="tRNA_Me_trans"/>
    <property type="match status" value="1"/>
</dbReference>
<feature type="binding site" evidence="10">
    <location>
        <position position="154"/>
    </location>
    <ligand>
        <name>ATP</name>
        <dbReference type="ChEBI" id="CHEBI:30616"/>
    </ligand>
</feature>
<dbReference type="GO" id="GO:0002143">
    <property type="term" value="P:tRNA wobble position uridine thiolation"/>
    <property type="evidence" value="ECO:0007669"/>
    <property type="project" value="TreeGrafter"/>
</dbReference>
<evidence type="ECO:0000256" key="10">
    <source>
        <dbReference type="HAMAP-Rule" id="MF_00144"/>
    </source>
</evidence>
<dbReference type="PROSITE" id="PS50206">
    <property type="entry name" value="RHODANESE_3"/>
    <property type="match status" value="1"/>
</dbReference>
<accession>A0A0M9UBF5</accession>
<dbReference type="NCBIfam" id="TIGR00420">
    <property type="entry name" value="trmU"/>
    <property type="match status" value="1"/>
</dbReference>
<dbReference type="InterPro" id="IPR023382">
    <property type="entry name" value="MnmA-like_central_sf"/>
</dbReference>
<dbReference type="Gene3D" id="3.40.50.620">
    <property type="entry name" value="HUPs"/>
    <property type="match status" value="1"/>
</dbReference>
<evidence type="ECO:0000256" key="5">
    <source>
        <dbReference type="ARBA" id="ARBA00022840"/>
    </source>
</evidence>
<comment type="catalytic activity">
    <reaction evidence="8 10">
        <text>S-sulfanyl-L-cysteinyl-[protein] + uridine(34) in tRNA + AH2 + ATP = 2-thiouridine(34) in tRNA + L-cysteinyl-[protein] + A + AMP + diphosphate + H(+)</text>
        <dbReference type="Rhea" id="RHEA:47032"/>
        <dbReference type="Rhea" id="RHEA-COMP:10131"/>
        <dbReference type="Rhea" id="RHEA-COMP:11726"/>
        <dbReference type="Rhea" id="RHEA-COMP:11727"/>
        <dbReference type="Rhea" id="RHEA-COMP:11728"/>
        <dbReference type="ChEBI" id="CHEBI:13193"/>
        <dbReference type="ChEBI" id="CHEBI:15378"/>
        <dbReference type="ChEBI" id="CHEBI:17499"/>
        <dbReference type="ChEBI" id="CHEBI:29950"/>
        <dbReference type="ChEBI" id="CHEBI:30616"/>
        <dbReference type="ChEBI" id="CHEBI:33019"/>
        <dbReference type="ChEBI" id="CHEBI:61963"/>
        <dbReference type="ChEBI" id="CHEBI:65315"/>
        <dbReference type="ChEBI" id="CHEBI:87170"/>
        <dbReference type="ChEBI" id="CHEBI:456215"/>
        <dbReference type="EC" id="2.8.1.13"/>
    </reaction>
</comment>
<keyword evidence="6 10" id="KW-0694">RNA-binding</keyword>
<dbReference type="InterPro" id="IPR004506">
    <property type="entry name" value="MnmA-like"/>
</dbReference>
<evidence type="ECO:0000313" key="12">
    <source>
        <dbReference type="EMBL" id="GAP61717.1"/>
    </source>
</evidence>
<evidence type="ECO:0000256" key="9">
    <source>
        <dbReference type="ARBA" id="ARBA00056575"/>
    </source>
</evidence>
<keyword evidence="10" id="KW-0963">Cytoplasm</keyword>
<dbReference type="GO" id="GO:0000049">
    <property type="term" value="F:tRNA binding"/>
    <property type="evidence" value="ECO:0007669"/>
    <property type="project" value="UniProtKB-KW"/>
</dbReference>
<feature type="active site" description="Nucleophile" evidence="10">
    <location>
        <position position="130"/>
    </location>
</feature>
<sequence length="383" mass="42399">MTTIPVCEIRDWTQLNIKPAPRNGKRVVVAMSGGVDSSVAALMLHEQGYEVVGVMLRLWAGEQGVVDERTGFVHNRCCTPDAVEDARALCDAIGAPFFLKNLEEPFREAVVEPFIDAYLHGKTPNPCLHCNRTVRFTHLLNIARGLGADYLATGHYARVVKGDDGLYHLYKGVDANKDQSYVLYSLTQEKLAHLMFPVGHLTKPQVRELARQYGMPLAEKPESQEICFIATGDYRQFLRRHAPPGALKPGPIVHVDGRELGRHEGLPFYTLGQRRGLGIPWHEPLYVVAKDHARNALIVGPRDALRTETVEIEQVNWILGEPDGALDIEVRIRYKAPEVPAIVEPLPGARARVTFPIPQQAVTPGQGLVFYDGDECLGGGLIV</sequence>